<sequence>MSQKPLANKYDTEGKTLHKAVTGKIIANITADVINPAAGTFGGSPEGKRVDEILKAVKEVCETFANKLEMQIPTKVTIIVGAIESEGSLKIKNKGSLYNGDLNSAVQRILFALAANAKNIAAELHSLVLETRPSGSDTSIAGKIKEAHEKSETLKGQFDTATGKGAAAGSNTNHAQAVDNAITQVQTQVQHITGPADNVNLGDSSISTKRDKAYTPLDQAIKNISGEASALSVEPTETKLKEWSGKIKDELSKIVDAFVFHGTLIKGILTKLEKDLGRGKLDKNTLQDLHKKLTELQQGPVTKALNEANDILEKAEEVTNNTLRPLKNKVDQQVSSAISELSTLARKQYISSIQSMLTEFSKKVEEELEGVPEEIEKDLEQGHKKFMKLFEDNFVTRAKVIADIDPNKFTKAEPPLHQAARRLSGAISALFINCQKVADLKSDFGIMKPTQKALDRVLTGLWASNHFDNKFSNNLDALNDTLATFNPKTYGEGKYPYILESFKKASRHYSRSWSTRT</sequence>
<dbReference type="GeneID" id="39877294"/>
<dbReference type="VEuPathDB" id="PiroplasmaDB:BOVATA_050170"/>
<organism evidence="1 2">
    <name type="scientific">Babesia ovata</name>
    <dbReference type="NCBI Taxonomy" id="189622"/>
    <lineage>
        <taxon>Eukaryota</taxon>
        <taxon>Sar</taxon>
        <taxon>Alveolata</taxon>
        <taxon>Apicomplexa</taxon>
        <taxon>Aconoidasida</taxon>
        <taxon>Piroplasmida</taxon>
        <taxon>Babesiidae</taxon>
        <taxon>Babesia</taxon>
    </lineage>
</organism>
<accession>A0A2H6KKJ9</accession>
<evidence type="ECO:0000313" key="2">
    <source>
        <dbReference type="Proteomes" id="UP000236319"/>
    </source>
</evidence>
<evidence type="ECO:0000313" key="1">
    <source>
        <dbReference type="EMBL" id="GBE63524.1"/>
    </source>
</evidence>
<dbReference type="EMBL" id="BDSA01000070">
    <property type="protein sequence ID" value="GBE63524.1"/>
    <property type="molecule type" value="Genomic_DNA"/>
</dbReference>
<comment type="caution">
    <text evidence="1">The sequence shown here is derived from an EMBL/GenBank/DDBJ whole genome shotgun (WGS) entry which is preliminary data.</text>
</comment>
<gene>
    <name evidence="1" type="ORF">BOVATA_050170</name>
</gene>
<name>A0A2H6KKJ9_9APIC</name>
<dbReference type="RefSeq" id="XP_028869767.1">
    <property type="nucleotide sequence ID" value="XM_029013934.1"/>
</dbReference>
<keyword evidence="2" id="KW-1185">Reference proteome</keyword>
<protein>
    <recommendedName>
        <fullName evidence="3">Extracellular matrix-binding ebh</fullName>
    </recommendedName>
</protein>
<reference evidence="1 2" key="1">
    <citation type="journal article" date="2017" name="BMC Genomics">
        <title>Whole-genome assembly of Babesia ovata and comparative genomics between closely related pathogens.</title>
        <authorList>
            <person name="Yamagishi J."/>
            <person name="Asada M."/>
            <person name="Hakimi H."/>
            <person name="Tanaka T.Q."/>
            <person name="Sugimoto C."/>
            <person name="Kawazu S."/>
        </authorList>
    </citation>
    <scope>NUCLEOTIDE SEQUENCE [LARGE SCALE GENOMIC DNA]</scope>
    <source>
        <strain evidence="1 2">Miyake</strain>
    </source>
</reference>
<proteinExistence type="predicted"/>
<dbReference type="Proteomes" id="UP000236319">
    <property type="component" value="Unassembled WGS sequence"/>
</dbReference>
<dbReference type="AlphaFoldDB" id="A0A2H6KKJ9"/>
<evidence type="ECO:0008006" key="3">
    <source>
        <dbReference type="Google" id="ProtNLM"/>
    </source>
</evidence>